<accession>A0A0F9I701</accession>
<reference evidence="1" key="1">
    <citation type="journal article" date="2015" name="Nature">
        <title>Complex archaea that bridge the gap between prokaryotes and eukaryotes.</title>
        <authorList>
            <person name="Spang A."/>
            <person name="Saw J.H."/>
            <person name="Jorgensen S.L."/>
            <person name="Zaremba-Niedzwiedzka K."/>
            <person name="Martijn J."/>
            <person name="Lind A.E."/>
            <person name="van Eijk R."/>
            <person name="Schleper C."/>
            <person name="Guy L."/>
            <person name="Ettema T.J."/>
        </authorList>
    </citation>
    <scope>NUCLEOTIDE SEQUENCE</scope>
</reference>
<evidence type="ECO:0000313" key="1">
    <source>
        <dbReference type="EMBL" id="KKM23292.1"/>
    </source>
</evidence>
<name>A0A0F9I701_9ZZZZ</name>
<proteinExistence type="predicted"/>
<dbReference type="AlphaFoldDB" id="A0A0F9I701"/>
<gene>
    <name evidence="1" type="ORF">LCGC14_1616690</name>
</gene>
<protein>
    <submittedName>
        <fullName evidence="1">Uncharacterized protein</fullName>
    </submittedName>
</protein>
<dbReference type="EMBL" id="LAZR01013153">
    <property type="protein sequence ID" value="KKM23292.1"/>
    <property type="molecule type" value="Genomic_DNA"/>
</dbReference>
<sequence length="60" mass="7062">MTKPQTIYIVAAEGYHGAGLWRMDCGYYSYETAQARVREYHQRGDIWMKVWTIAMQDADK</sequence>
<organism evidence="1">
    <name type="scientific">marine sediment metagenome</name>
    <dbReference type="NCBI Taxonomy" id="412755"/>
    <lineage>
        <taxon>unclassified sequences</taxon>
        <taxon>metagenomes</taxon>
        <taxon>ecological metagenomes</taxon>
    </lineage>
</organism>
<comment type="caution">
    <text evidence="1">The sequence shown here is derived from an EMBL/GenBank/DDBJ whole genome shotgun (WGS) entry which is preliminary data.</text>
</comment>